<evidence type="ECO:0000313" key="1">
    <source>
        <dbReference type="EMBL" id="AFU63163.1"/>
    </source>
</evidence>
<keyword evidence="2" id="KW-1185">Reference proteome</keyword>
<accession>K4I0J8</accession>
<proteinExistence type="predicted"/>
<sequence length="101" mass="11672">MSGKLAVSYYYDMLRGCSGIVVHKSGKEAVEEVERAADANFNMPVIKKNKLRLTKNNSVTIGYAMRYFVARFLDDEEVKIYNKYKDESMFSQKECRIVEPD</sequence>
<evidence type="ECO:0000313" key="2">
    <source>
        <dbReference type="Proteomes" id="UP000008061"/>
    </source>
</evidence>
<dbReference type="EMBL" id="JX486088">
    <property type="protein sequence ID" value="AFU63163.1"/>
    <property type="molecule type" value="Genomic_DNA"/>
</dbReference>
<protein>
    <submittedName>
        <fullName evidence="1">Uncharacterized protein</fullName>
    </submittedName>
</protein>
<organism evidence="1 2">
    <name type="scientific">Lactobacillus phage ATCC 8014-B2</name>
    <dbReference type="NCBI Taxonomy" id="1225795"/>
    <lineage>
        <taxon>Viruses</taxon>
        <taxon>Duplodnaviria</taxon>
        <taxon>Heunggongvirae</taxon>
        <taxon>Uroviricota</taxon>
        <taxon>Caudoviricetes</taxon>
        <taxon>Tybeckvirinae</taxon>
        <taxon>Douglaswolinvirus</taxon>
        <taxon>Douglaswolinvirus B2</taxon>
    </lineage>
</organism>
<name>K4I0J8_9CAUD</name>
<gene>
    <name evidence="1" type="ORF">8014-B2_0096</name>
</gene>
<dbReference type="Proteomes" id="UP000008061">
    <property type="component" value="Segment"/>
</dbReference>
<reference evidence="1 2" key="1">
    <citation type="journal article" date="2012" name="Appl. Environ. Microbiol.">
        <title>Characterization of Two Virulent Phages of Lactobacillus plantarum.</title>
        <authorList>
            <person name="Briggiler Marco M."/>
            <person name="Garneau J.E."/>
            <person name="Tremblay D."/>
            <person name="Quiberoni A."/>
            <person name="Moineau S."/>
        </authorList>
    </citation>
    <scope>NUCLEOTIDE SEQUENCE [LARGE SCALE GENOMIC DNA]</scope>
</reference>